<evidence type="ECO:0000313" key="3">
    <source>
        <dbReference type="EMBL" id="EEW24115.1"/>
    </source>
</evidence>
<keyword evidence="1" id="KW-0472">Membrane</keyword>
<protein>
    <submittedName>
        <fullName evidence="3">Ion transport 2 domain protein</fullName>
    </submittedName>
</protein>
<proteinExistence type="predicted"/>
<comment type="caution">
    <text evidence="3">The sequence shown here is derived from an EMBL/GenBank/DDBJ whole genome shotgun (WGS) entry which is preliminary data.</text>
</comment>
<keyword evidence="1" id="KW-1133">Transmembrane helix</keyword>
<evidence type="ECO:0000313" key="4">
    <source>
        <dbReference type="Proteomes" id="UP000010121"/>
    </source>
</evidence>
<dbReference type="AlphaFoldDB" id="C8S4E8"/>
<reference evidence="3 4" key="1">
    <citation type="submission" date="2009-08" db="EMBL/GenBank/DDBJ databases">
        <title>The draft genome of Rhodobacter sp. SW2.</title>
        <authorList>
            <consortium name="US DOE Joint Genome Institute (JGI-PGF)"/>
            <person name="Lucas S."/>
            <person name="Copeland A."/>
            <person name="Lapidus A."/>
            <person name="Glavina del Rio T."/>
            <person name="Tice H."/>
            <person name="Bruce D."/>
            <person name="Goodwin L."/>
            <person name="Pitluck S."/>
            <person name="Larimer F."/>
            <person name="Land M.L."/>
            <person name="Hauser L."/>
            <person name="Emerson D."/>
        </authorList>
    </citation>
    <scope>NUCLEOTIDE SEQUENCE [LARGE SCALE GENOMIC DNA]</scope>
    <source>
        <strain evidence="3 4">SW2</strain>
    </source>
</reference>
<keyword evidence="4" id="KW-1185">Reference proteome</keyword>
<feature type="transmembrane region" description="Helical" evidence="1">
    <location>
        <begin position="108"/>
        <end position="135"/>
    </location>
</feature>
<dbReference type="STRING" id="371731.Rsw2DRAFT_2926"/>
<feature type="transmembrane region" description="Helical" evidence="1">
    <location>
        <begin position="46"/>
        <end position="73"/>
    </location>
</feature>
<dbReference type="Pfam" id="PF07885">
    <property type="entry name" value="Ion_trans_2"/>
    <property type="match status" value="1"/>
</dbReference>
<evidence type="ECO:0000256" key="1">
    <source>
        <dbReference type="SAM" id="Phobius"/>
    </source>
</evidence>
<dbReference type="EMBL" id="ACYY01000025">
    <property type="protein sequence ID" value="EEW24115.1"/>
    <property type="molecule type" value="Genomic_DNA"/>
</dbReference>
<organism evidence="3 4">
    <name type="scientific">Rhodobacter ferrooxidans</name>
    <dbReference type="NCBI Taxonomy" id="371731"/>
    <lineage>
        <taxon>Bacteria</taxon>
        <taxon>Pseudomonadati</taxon>
        <taxon>Pseudomonadota</taxon>
        <taxon>Alphaproteobacteria</taxon>
        <taxon>Rhodobacterales</taxon>
        <taxon>Rhodobacter group</taxon>
        <taxon>Rhodobacter</taxon>
    </lineage>
</organism>
<dbReference type="OrthoDB" id="2974133at2"/>
<dbReference type="InterPro" id="IPR013099">
    <property type="entry name" value="K_chnl_dom"/>
</dbReference>
<accession>C8S4E8</accession>
<dbReference type="Proteomes" id="UP000010121">
    <property type="component" value="Unassembled WGS sequence"/>
</dbReference>
<sequence length="148" mass="16453">MFIQLALGTGLLLVSILISALSALLMEEVFSRNHSWLVREPHRPKLVLVITGVSLWVLLVVTTGVWIWAFAFWSLGAFPTLEESVYFSLVTYTTLGFGDLLLPNEWRLLAGLASTNGFLNFGMLTATFVEALRVVRLGQMAARRPRGD</sequence>
<name>C8S4E8_9RHOB</name>
<dbReference type="SUPFAM" id="SSF81324">
    <property type="entry name" value="Voltage-gated potassium channels"/>
    <property type="match status" value="1"/>
</dbReference>
<gene>
    <name evidence="3" type="ORF">Rsw2DRAFT_2926</name>
</gene>
<evidence type="ECO:0000259" key="2">
    <source>
        <dbReference type="Pfam" id="PF07885"/>
    </source>
</evidence>
<dbReference type="RefSeq" id="WP_008032284.1">
    <property type="nucleotide sequence ID" value="NZ_ACYY01000025.1"/>
</dbReference>
<dbReference type="Gene3D" id="1.10.287.70">
    <property type="match status" value="1"/>
</dbReference>
<feature type="domain" description="Potassium channel" evidence="2">
    <location>
        <begin position="61"/>
        <end position="133"/>
    </location>
</feature>
<keyword evidence="1" id="KW-0812">Transmembrane</keyword>
<dbReference type="eggNOG" id="ENOG5032YV7">
    <property type="taxonomic scope" value="Bacteria"/>
</dbReference>